<keyword evidence="6" id="KW-0547">Nucleotide-binding</keyword>
<evidence type="ECO:0000256" key="14">
    <source>
        <dbReference type="ARBA" id="ARBA00023242"/>
    </source>
</evidence>
<dbReference type="Proteomes" id="UP000001645">
    <property type="component" value="Chromosome 5"/>
</dbReference>
<evidence type="ECO:0000256" key="15">
    <source>
        <dbReference type="ARBA" id="ARBA00068200"/>
    </source>
</evidence>
<evidence type="ECO:0000256" key="8">
    <source>
        <dbReference type="ARBA" id="ARBA00022840"/>
    </source>
</evidence>
<evidence type="ECO:0000256" key="12">
    <source>
        <dbReference type="ARBA" id="ARBA00023172"/>
    </source>
</evidence>
<sequence length="433" mass="47803">MDWDQFDLNPKVIAALKKADIKSIKEVLNLSGADLQRLMKLSSADVECLLKTVSRTLRKNCMLTALQLYQDKDCLSSQCQKLSLGCSVLDDLLKGGIPLVGITELAGESSAGKTQIGLQLCLCVQYPYRYGGLESGAVYICTEDAFPSKRLQQLIAQQHKLRADVPPEIIQKIRFGNSIFVEHAADLDTFHNCITKRLSLLLTRGTVRLVVIDSIAALFRCEFGASDSVLKARYLQTFGAQLHGLSTRFRTPIMCINQVTDAVSESEAVQCGYSTADSRVFPALGITWANQLLMRLMVSRVPQPEPTPGAVSHHPASVRTLRVVFAPHLPPSFCCYTVRLEGVKGMNTTGTAIRAAWLLLEELIVKRLHFTLRTNNPNSRIKVASVAKDYCTSREKGNRQLPVHRLHTAVPTCSSPASVSCCKQERHGHNLNL</sequence>
<dbReference type="GO" id="GO:0005657">
    <property type="term" value="C:replication fork"/>
    <property type="evidence" value="ECO:0007669"/>
    <property type="project" value="TreeGrafter"/>
</dbReference>
<evidence type="ECO:0000256" key="3">
    <source>
        <dbReference type="ARBA" id="ARBA00004556"/>
    </source>
</evidence>
<evidence type="ECO:0000256" key="10">
    <source>
        <dbReference type="ARBA" id="ARBA00023125"/>
    </source>
</evidence>
<dbReference type="Ensembl" id="ENSMGAT00000015101.3">
    <property type="protein sequence ID" value="ENSMGAP00000014177.3"/>
    <property type="gene ID" value="ENSMGAG00000013417.3"/>
</dbReference>
<dbReference type="SUPFAM" id="SSF52540">
    <property type="entry name" value="P-loop containing nucleoside triphosphate hydrolases"/>
    <property type="match status" value="1"/>
</dbReference>
<accession>G1NL25</accession>
<dbReference type="InterPro" id="IPR047348">
    <property type="entry name" value="XRCC3-like_C"/>
</dbReference>
<proteinExistence type="inferred from homology"/>
<comment type="subcellular location">
    <subcellularLocation>
        <location evidence="3">Cytoplasm</location>
        <location evidence="3">Perinuclear region</location>
    </subcellularLocation>
    <subcellularLocation>
        <location evidence="2">Mitochondrion</location>
    </subcellularLocation>
    <subcellularLocation>
        <location evidence="1">Nucleus</location>
    </subcellularLocation>
</comment>
<evidence type="ECO:0000256" key="13">
    <source>
        <dbReference type="ARBA" id="ARBA00023204"/>
    </source>
</evidence>
<organism evidence="18 19">
    <name type="scientific">Meleagris gallopavo</name>
    <name type="common">Wild turkey</name>
    <dbReference type="NCBI Taxonomy" id="9103"/>
    <lineage>
        <taxon>Eukaryota</taxon>
        <taxon>Metazoa</taxon>
        <taxon>Chordata</taxon>
        <taxon>Craniata</taxon>
        <taxon>Vertebrata</taxon>
        <taxon>Euteleostomi</taxon>
        <taxon>Archelosauria</taxon>
        <taxon>Archosauria</taxon>
        <taxon>Dinosauria</taxon>
        <taxon>Saurischia</taxon>
        <taxon>Theropoda</taxon>
        <taxon>Coelurosauria</taxon>
        <taxon>Aves</taxon>
        <taxon>Neognathae</taxon>
        <taxon>Galloanserae</taxon>
        <taxon>Galliformes</taxon>
        <taxon>Phasianidae</taxon>
        <taxon>Meleagridinae</taxon>
        <taxon>Meleagris</taxon>
    </lineage>
</organism>
<keyword evidence="8" id="KW-0067">ATP-binding</keyword>
<keyword evidence="13" id="KW-0234">DNA repair</keyword>
<keyword evidence="7" id="KW-0227">DNA damage</keyword>
<dbReference type="GO" id="GO:0000400">
    <property type="term" value="F:four-way junction DNA binding"/>
    <property type="evidence" value="ECO:0007669"/>
    <property type="project" value="TreeGrafter"/>
</dbReference>
<dbReference type="GO" id="GO:0033065">
    <property type="term" value="C:Rad51C-XRCC3 complex"/>
    <property type="evidence" value="ECO:0007669"/>
    <property type="project" value="TreeGrafter"/>
</dbReference>
<evidence type="ECO:0000313" key="19">
    <source>
        <dbReference type="Proteomes" id="UP000001645"/>
    </source>
</evidence>
<dbReference type="GO" id="GO:0045003">
    <property type="term" value="P:double-strand break repair via synthesis-dependent strand annealing"/>
    <property type="evidence" value="ECO:0007669"/>
    <property type="project" value="TreeGrafter"/>
</dbReference>
<evidence type="ECO:0000256" key="1">
    <source>
        <dbReference type="ARBA" id="ARBA00004123"/>
    </source>
</evidence>
<evidence type="ECO:0000256" key="4">
    <source>
        <dbReference type="ARBA" id="ARBA00007095"/>
    </source>
</evidence>
<evidence type="ECO:0000256" key="5">
    <source>
        <dbReference type="ARBA" id="ARBA00022490"/>
    </source>
</evidence>
<keyword evidence="12" id="KW-0233">DNA recombination</keyword>
<dbReference type="Pfam" id="PF08423">
    <property type="entry name" value="Rad51"/>
    <property type="match status" value="1"/>
</dbReference>
<reference evidence="18 19" key="1">
    <citation type="journal article" date="2010" name="PLoS Biol.">
        <title>Multi-platform next-generation sequencing of the domestic turkey (Meleagris gallopavo): genome assembly and analysis.</title>
        <authorList>
            <person name="Dalloul R.A."/>
            <person name="Long J.A."/>
            <person name="Zimin A.V."/>
            <person name="Aslam L."/>
            <person name="Beal K."/>
            <person name="Blomberg L.A."/>
            <person name="Bouffard P."/>
            <person name="Burt D.W."/>
            <person name="Crasta O."/>
            <person name="Crooijmans R.P."/>
            <person name="Cooper K."/>
            <person name="Coulombe R.A."/>
            <person name="De S."/>
            <person name="Delany M.E."/>
            <person name="Dodgson J.B."/>
            <person name="Dong J.J."/>
            <person name="Evans C."/>
            <person name="Frederickson K.M."/>
            <person name="Flicek P."/>
            <person name="Florea L."/>
            <person name="Folkerts O."/>
            <person name="Groenen M.A."/>
            <person name="Harkins T.T."/>
            <person name="Herrero J."/>
            <person name="Hoffmann S."/>
            <person name="Megens H.J."/>
            <person name="Jiang A."/>
            <person name="de Jong P."/>
            <person name="Kaiser P."/>
            <person name="Kim H."/>
            <person name="Kim K.W."/>
            <person name="Kim S."/>
            <person name="Langenberger D."/>
            <person name="Lee M.K."/>
            <person name="Lee T."/>
            <person name="Mane S."/>
            <person name="Marcais G."/>
            <person name="Marz M."/>
            <person name="McElroy A.P."/>
            <person name="Modise T."/>
            <person name="Nefedov M."/>
            <person name="Notredame C."/>
            <person name="Paton I.R."/>
            <person name="Payne W.S."/>
            <person name="Pertea G."/>
            <person name="Prickett D."/>
            <person name="Puiu D."/>
            <person name="Qioa D."/>
            <person name="Raineri E."/>
            <person name="Ruffier M."/>
            <person name="Salzberg S.L."/>
            <person name="Schatz M.C."/>
            <person name="Scheuring C."/>
            <person name="Schmidt C.J."/>
            <person name="Schroeder S."/>
            <person name="Searle S.M."/>
            <person name="Smith E.J."/>
            <person name="Smith J."/>
            <person name="Sonstegard T.S."/>
            <person name="Stadler P.F."/>
            <person name="Tafer H."/>
            <person name="Tu Z.J."/>
            <person name="Van Tassell C.P."/>
            <person name="Vilella A.J."/>
            <person name="Williams K.P."/>
            <person name="Yorke J.A."/>
            <person name="Zhang L."/>
            <person name="Zhang H.B."/>
            <person name="Zhang X."/>
            <person name="Zhang Y."/>
            <person name="Reed K.M."/>
        </authorList>
    </citation>
    <scope>NUCLEOTIDE SEQUENCE [LARGE SCALE GENOMIC DNA]</scope>
</reference>
<dbReference type="Pfam" id="PF26169">
    <property type="entry name" value="HHH_XRCC3_RpoA"/>
    <property type="match status" value="1"/>
</dbReference>
<evidence type="ECO:0000256" key="6">
    <source>
        <dbReference type="ARBA" id="ARBA00022741"/>
    </source>
</evidence>
<dbReference type="FunFam" id="3.40.50.300:FF:001223">
    <property type="entry name" value="X-ray repair cross complementing 3"/>
    <property type="match status" value="1"/>
</dbReference>
<protein>
    <recommendedName>
        <fullName evidence="15">DNA repair protein XRCC3</fullName>
    </recommendedName>
    <alternativeName>
        <fullName evidence="16">X-ray repair cross-complementing protein 3</fullName>
    </alternativeName>
</protein>
<dbReference type="GO" id="GO:0071140">
    <property type="term" value="P:resolution of mitotic recombination intermediates"/>
    <property type="evidence" value="ECO:0007669"/>
    <property type="project" value="TreeGrafter"/>
</dbReference>
<dbReference type="GeneTree" id="ENSGT00930000151053"/>
<dbReference type="InterPro" id="IPR058766">
    <property type="entry name" value="HHH_XRCC3_RAD51B"/>
</dbReference>
<reference evidence="18" key="3">
    <citation type="submission" date="2025-09" db="UniProtKB">
        <authorList>
            <consortium name="Ensembl"/>
        </authorList>
    </citation>
    <scope>IDENTIFICATION</scope>
</reference>
<evidence type="ECO:0000256" key="9">
    <source>
        <dbReference type="ARBA" id="ARBA00022990"/>
    </source>
</evidence>
<evidence type="ECO:0000313" key="18">
    <source>
        <dbReference type="Ensembl" id="ENSMGAP00000014177.3"/>
    </source>
</evidence>
<gene>
    <name evidence="18" type="primary">XRCC3</name>
</gene>
<dbReference type="Bgee" id="ENSMGAG00000013417">
    <property type="expression patterns" value="Expressed in liver and 18 other cell types or tissues"/>
</dbReference>
<keyword evidence="10" id="KW-0238">DNA-binding</keyword>
<keyword evidence="9" id="KW-0007">Acetylation</keyword>
<evidence type="ECO:0000256" key="7">
    <source>
        <dbReference type="ARBA" id="ARBA00022763"/>
    </source>
</evidence>
<dbReference type="Gene3D" id="3.40.50.300">
    <property type="entry name" value="P-loop containing nucleotide triphosphate hydrolases"/>
    <property type="match status" value="1"/>
</dbReference>
<dbReference type="PANTHER" id="PTHR46487">
    <property type="entry name" value="DNA REPAIR PROTEIN XRCC3"/>
    <property type="match status" value="1"/>
</dbReference>
<dbReference type="GO" id="GO:0005524">
    <property type="term" value="F:ATP binding"/>
    <property type="evidence" value="ECO:0007669"/>
    <property type="project" value="UniProtKB-KW"/>
</dbReference>
<dbReference type="GO" id="GO:0140664">
    <property type="term" value="F:ATP-dependent DNA damage sensor activity"/>
    <property type="evidence" value="ECO:0007669"/>
    <property type="project" value="InterPro"/>
</dbReference>
<dbReference type="GO" id="GO:0090656">
    <property type="term" value="P:t-circle formation"/>
    <property type="evidence" value="ECO:0007669"/>
    <property type="project" value="TreeGrafter"/>
</dbReference>
<keyword evidence="11" id="KW-0496">Mitochondrion</keyword>
<evidence type="ECO:0000256" key="2">
    <source>
        <dbReference type="ARBA" id="ARBA00004173"/>
    </source>
</evidence>
<keyword evidence="14" id="KW-0539">Nucleus</keyword>
<dbReference type="CDD" id="cd19491">
    <property type="entry name" value="XRCC3"/>
    <property type="match status" value="1"/>
</dbReference>
<dbReference type="OrthoDB" id="1861185at2759"/>
<dbReference type="HOGENOM" id="CLU_041732_1_0_1"/>
<keyword evidence="19" id="KW-1185">Reference proteome</keyword>
<dbReference type="PANTHER" id="PTHR46487:SF1">
    <property type="entry name" value="DNA REPAIR PROTEIN XRCC3"/>
    <property type="match status" value="1"/>
</dbReference>
<dbReference type="InterPro" id="IPR027417">
    <property type="entry name" value="P-loop_NTPase"/>
</dbReference>
<feature type="domain" description="RecA family profile 1" evidence="17">
    <location>
        <begin position="78"/>
        <end position="259"/>
    </location>
</feature>
<name>G1NL25_MELGA</name>
<reference evidence="18" key="2">
    <citation type="submission" date="2025-08" db="UniProtKB">
        <authorList>
            <consortium name="Ensembl"/>
        </authorList>
    </citation>
    <scope>IDENTIFICATION</scope>
</reference>
<comment type="similarity">
    <text evidence="4">Belongs to the RecA family. RAD51 subfamily.</text>
</comment>
<dbReference type="AlphaFoldDB" id="G1NL25"/>
<evidence type="ECO:0000256" key="16">
    <source>
        <dbReference type="ARBA" id="ARBA00079581"/>
    </source>
</evidence>
<evidence type="ECO:0000259" key="17">
    <source>
        <dbReference type="PROSITE" id="PS50162"/>
    </source>
</evidence>
<dbReference type="GO" id="GO:0048471">
    <property type="term" value="C:perinuclear region of cytoplasm"/>
    <property type="evidence" value="ECO:0007669"/>
    <property type="project" value="UniProtKB-SubCell"/>
</dbReference>
<dbReference type="PROSITE" id="PS50162">
    <property type="entry name" value="RECA_2"/>
    <property type="match status" value="1"/>
</dbReference>
<dbReference type="GO" id="GO:0000722">
    <property type="term" value="P:telomere maintenance via recombination"/>
    <property type="evidence" value="ECO:0007669"/>
    <property type="project" value="TreeGrafter"/>
</dbReference>
<dbReference type="InterPro" id="IPR020588">
    <property type="entry name" value="RecA_ATP-bd"/>
</dbReference>
<dbReference type="GO" id="GO:0005739">
    <property type="term" value="C:mitochondrion"/>
    <property type="evidence" value="ECO:0007669"/>
    <property type="project" value="UniProtKB-SubCell"/>
</dbReference>
<keyword evidence="5" id="KW-0963">Cytoplasm</keyword>
<dbReference type="InterPro" id="IPR013632">
    <property type="entry name" value="Rad51_C"/>
</dbReference>
<evidence type="ECO:0000256" key="11">
    <source>
        <dbReference type="ARBA" id="ARBA00023128"/>
    </source>
</evidence>